<proteinExistence type="inferred from homology"/>
<dbReference type="PANTHER" id="PTHR13812:SF19">
    <property type="entry name" value="KETIMINE REDUCTASE MU-CRYSTALLIN"/>
    <property type="match status" value="1"/>
</dbReference>
<evidence type="ECO:0000313" key="3">
    <source>
        <dbReference type="Proteomes" id="UP000199754"/>
    </source>
</evidence>
<evidence type="ECO:0000313" key="2">
    <source>
        <dbReference type="EMBL" id="ASM75030.1"/>
    </source>
</evidence>
<dbReference type="EMBL" id="CP022418">
    <property type="protein sequence ID" value="ASM75030.1"/>
    <property type="molecule type" value="Genomic_DNA"/>
</dbReference>
<dbReference type="Proteomes" id="UP000199754">
    <property type="component" value="Plasmid pSMR1-3"/>
</dbReference>
<dbReference type="Gene3D" id="3.30.1780.10">
    <property type="entry name" value="ornithine cyclodeaminase, domain 1"/>
    <property type="match status" value="1"/>
</dbReference>
<name>A0A221K820_9RHOB</name>
<organism evidence="2 3">
    <name type="scientific">Pseudosulfitobacter pseudonitzschiae</name>
    <dbReference type="NCBI Taxonomy" id="1402135"/>
    <lineage>
        <taxon>Bacteria</taxon>
        <taxon>Pseudomonadati</taxon>
        <taxon>Pseudomonadota</taxon>
        <taxon>Alphaproteobacteria</taxon>
        <taxon>Rhodobacterales</taxon>
        <taxon>Roseobacteraceae</taxon>
        <taxon>Pseudosulfitobacter</taxon>
    </lineage>
</organism>
<reference evidence="2 3" key="1">
    <citation type="submission" date="2017-07" db="EMBL/GenBank/DDBJ databases">
        <title>Genome Sequence of Sulfitobacter pseudonitzschiae Strain SMR1 Isolated from a culture of the Diatom Skeletonema marinoi.</title>
        <authorList>
            <person name="Topel M."/>
            <person name="Pinder M.I.M."/>
            <person name="Johansson O.N."/>
            <person name="Kourtchenko O."/>
            <person name="Godhe A."/>
            <person name="Clarke A.K."/>
        </authorList>
    </citation>
    <scope>NUCLEOTIDE SEQUENCE [LARGE SCALE GENOMIC DNA]</scope>
    <source>
        <strain evidence="2 3">SMR1</strain>
        <plasmid evidence="2 3">pSMR1-3</plasmid>
    </source>
</reference>
<sequence length="314" mass="33144">MITPRTIKYEDAAPLVTWPEAVAALREGHALPKAQVGDIFLGPSEGSLLSRGAFIEGLGFGVKSVTVFGANPAAGLPTIQGAMFMFEPEHGQLAAIIDSRIVTELKTAVDSVLGATYLARPDCETLLIVGAGTVARSLIDAYTAVFPSIRTINIWARRTEQAEALTNAVTLPGIEISAVADLPTAAAKADIISAATMAREPVLNAEWITPGTHVDLIGAFKADMREADDALISSASLFVDSRDTTIHHIGELMILIANGVITEEAVRGDFYDLVSGSAKGRQSVDEITLFKNGGGAHLDLMTASYIAEKVTRAE</sequence>
<dbReference type="PIRSF" id="PIRSF001439">
    <property type="entry name" value="CryM"/>
    <property type="match status" value="1"/>
</dbReference>
<keyword evidence="2" id="KW-0560">Oxidoreductase</keyword>
<dbReference type="GO" id="GO:0005737">
    <property type="term" value="C:cytoplasm"/>
    <property type="evidence" value="ECO:0007669"/>
    <property type="project" value="TreeGrafter"/>
</dbReference>
<dbReference type="FunFam" id="3.40.50.720:FF:000311">
    <property type="entry name" value="Ornithine cyclodeaminase"/>
    <property type="match status" value="1"/>
</dbReference>
<gene>
    <name evidence="2" type="ORF">SULPSESMR1_04304</name>
</gene>
<geneLocation type="plasmid" evidence="2 3">
    <name>pSMR1-3</name>
</geneLocation>
<dbReference type="Gene3D" id="3.40.50.720">
    <property type="entry name" value="NAD(P)-binding Rossmann-like Domain"/>
    <property type="match status" value="1"/>
</dbReference>
<dbReference type="InterPro" id="IPR023401">
    <property type="entry name" value="ODC_N"/>
</dbReference>
<dbReference type="AlphaFoldDB" id="A0A221K820"/>
<dbReference type="PANTHER" id="PTHR13812">
    <property type="entry name" value="KETIMINE REDUCTASE MU-CRYSTALLIN"/>
    <property type="match status" value="1"/>
</dbReference>
<dbReference type="KEGG" id="spse:SULPSESMR1_04304"/>
<dbReference type="SUPFAM" id="SSF51735">
    <property type="entry name" value="NAD(P)-binding Rossmann-fold domains"/>
    <property type="match status" value="1"/>
</dbReference>
<accession>A0A221K820</accession>
<evidence type="ECO:0000256" key="1">
    <source>
        <dbReference type="ARBA" id="ARBA00008903"/>
    </source>
</evidence>
<keyword evidence="3" id="KW-1185">Reference proteome</keyword>
<dbReference type="InterPro" id="IPR003462">
    <property type="entry name" value="ODC_Mu_crystall"/>
</dbReference>
<dbReference type="GO" id="GO:0019752">
    <property type="term" value="P:carboxylic acid metabolic process"/>
    <property type="evidence" value="ECO:0007669"/>
    <property type="project" value="UniProtKB-ARBA"/>
</dbReference>
<dbReference type="InterPro" id="IPR036291">
    <property type="entry name" value="NAD(P)-bd_dom_sf"/>
</dbReference>
<dbReference type="RefSeq" id="WP_198362921.1">
    <property type="nucleotide sequence ID" value="NZ_CP022418.1"/>
</dbReference>
<comment type="similarity">
    <text evidence="1">Belongs to the ornithine cyclodeaminase/mu-crystallin family.</text>
</comment>
<dbReference type="GO" id="GO:0016491">
    <property type="term" value="F:oxidoreductase activity"/>
    <property type="evidence" value="ECO:0007669"/>
    <property type="project" value="UniProtKB-KW"/>
</dbReference>
<dbReference type="EC" id="1.5.1.49" evidence="2"/>
<dbReference type="Pfam" id="PF02423">
    <property type="entry name" value="OCD_Mu_crystall"/>
    <property type="match status" value="1"/>
</dbReference>
<keyword evidence="2" id="KW-0614">Plasmid</keyword>
<protein>
    <submittedName>
        <fullName evidence="2">Delta(1)-pyrroline-2-carboxylate reductase</fullName>
        <ecNumber evidence="2">1.5.1.49</ecNumber>
    </submittedName>
</protein>